<dbReference type="PANTHER" id="PTHR34184:SF4">
    <property type="entry name" value="UPF0718 PROTEIN YCGR"/>
    <property type="match status" value="1"/>
</dbReference>
<dbReference type="EMBL" id="FNMZ01000001">
    <property type="protein sequence ID" value="SDW17070.1"/>
    <property type="molecule type" value="Genomic_DNA"/>
</dbReference>
<feature type="transmembrane region" description="Helical" evidence="7">
    <location>
        <begin position="139"/>
        <end position="164"/>
    </location>
</feature>
<evidence type="ECO:0000256" key="7">
    <source>
        <dbReference type="SAM" id="Phobius"/>
    </source>
</evidence>
<comment type="similarity">
    <text evidence="2">Belongs to the UPF0718 family.</text>
</comment>
<organism evidence="8 9">
    <name type="scientific">Albimonas donghaensis</name>
    <dbReference type="NCBI Taxonomy" id="356660"/>
    <lineage>
        <taxon>Bacteria</taxon>
        <taxon>Pseudomonadati</taxon>
        <taxon>Pseudomonadota</taxon>
        <taxon>Alphaproteobacteria</taxon>
        <taxon>Rhodobacterales</taxon>
        <taxon>Paracoccaceae</taxon>
        <taxon>Albimonas</taxon>
    </lineage>
</organism>
<dbReference type="RefSeq" id="WP_092679373.1">
    <property type="nucleotide sequence ID" value="NZ_FNMZ01000001.1"/>
</dbReference>
<feature type="transmembrane region" description="Helical" evidence="7">
    <location>
        <begin position="47"/>
        <end position="69"/>
    </location>
</feature>
<evidence type="ECO:0008006" key="10">
    <source>
        <dbReference type="Google" id="ProtNLM"/>
    </source>
</evidence>
<name>A0A1H2RD32_9RHOB</name>
<gene>
    <name evidence="8" type="ORF">SAMN05444336_101310</name>
</gene>
<feature type="transmembrane region" description="Helical" evidence="7">
    <location>
        <begin position="323"/>
        <end position="344"/>
    </location>
</feature>
<keyword evidence="5 7" id="KW-1133">Transmembrane helix</keyword>
<dbReference type="Pfam" id="PF03773">
    <property type="entry name" value="ArsP_1"/>
    <property type="match status" value="1"/>
</dbReference>
<dbReference type="OrthoDB" id="9777774at2"/>
<feature type="transmembrane region" description="Helical" evidence="7">
    <location>
        <begin position="295"/>
        <end position="317"/>
    </location>
</feature>
<keyword evidence="4 7" id="KW-0812">Transmembrane</keyword>
<sequence length="345" mass="35231">MTDLATRTSAAAWAGLRRFDRVVLFMLAVLAIVALAAPGDLAEVLDIAIGAFAGTLPYIALAVALIAGLKATGAETMVARAFEGRQSRMIVAAALIGGLAPFCSCQVIPFIAGLLALGAPIPAVMAFWLSSPLMDPGTFLITAGALGWNFAIGKGVTAVAIGLMGGFAMAGMMRAGAFAEPLKASAPIKRCGCGPSPFSGRPVWKFWQEPARRETFAHEARDNALFLLKWMALAYLLEGVMITFVPAEAVVSVVGGEGLGPILMGALVGMPAYLNGYAAPPLLAALIAQGMSAGAAMAFLTAGAVSCIPAMAAVWSLVRLPVFAAYVGFGLVGAVLAGVIFGLVA</sequence>
<dbReference type="GO" id="GO:0005886">
    <property type="term" value="C:plasma membrane"/>
    <property type="evidence" value="ECO:0007669"/>
    <property type="project" value="UniProtKB-SubCell"/>
</dbReference>
<protein>
    <recommendedName>
        <fullName evidence="10">Permease</fullName>
    </recommendedName>
</protein>
<feature type="transmembrane region" description="Helical" evidence="7">
    <location>
        <begin position="90"/>
        <end position="119"/>
    </location>
</feature>
<evidence type="ECO:0000256" key="1">
    <source>
        <dbReference type="ARBA" id="ARBA00004651"/>
    </source>
</evidence>
<comment type="subcellular location">
    <subcellularLocation>
        <location evidence="1">Cell membrane</location>
        <topology evidence="1">Multi-pass membrane protein</topology>
    </subcellularLocation>
</comment>
<evidence type="ECO:0000313" key="9">
    <source>
        <dbReference type="Proteomes" id="UP000199118"/>
    </source>
</evidence>
<evidence type="ECO:0000256" key="6">
    <source>
        <dbReference type="ARBA" id="ARBA00023136"/>
    </source>
</evidence>
<evidence type="ECO:0000313" key="8">
    <source>
        <dbReference type="EMBL" id="SDW17070.1"/>
    </source>
</evidence>
<accession>A0A1H2RD32</accession>
<dbReference type="PANTHER" id="PTHR34184">
    <property type="entry name" value="UPF0718 PROTEIN YCGR"/>
    <property type="match status" value="1"/>
</dbReference>
<dbReference type="STRING" id="356660.SAMN05444336_101310"/>
<evidence type="ECO:0000256" key="5">
    <source>
        <dbReference type="ARBA" id="ARBA00022989"/>
    </source>
</evidence>
<keyword evidence="3" id="KW-1003">Cell membrane</keyword>
<dbReference type="InterPro" id="IPR052923">
    <property type="entry name" value="UPF0718"/>
</dbReference>
<dbReference type="AlphaFoldDB" id="A0A1H2RD32"/>
<evidence type="ECO:0000256" key="2">
    <source>
        <dbReference type="ARBA" id="ARBA00006386"/>
    </source>
</evidence>
<proteinExistence type="inferred from homology"/>
<keyword evidence="9" id="KW-1185">Reference proteome</keyword>
<dbReference type="InterPro" id="IPR005524">
    <property type="entry name" value="DUF318"/>
</dbReference>
<evidence type="ECO:0000256" key="3">
    <source>
        <dbReference type="ARBA" id="ARBA00022475"/>
    </source>
</evidence>
<feature type="transmembrane region" description="Helical" evidence="7">
    <location>
        <begin position="22"/>
        <end position="41"/>
    </location>
</feature>
<evidence type="ECO:0000256" key="4">
    <source>
        <dbReference type="ARBA" id="ARBA00022692"/>
    </source>
</evidence>
<keyword evidence="6 7" id="KW-0472">Membrane</keyword>
<feature type="transmembrane region" description="Helical" evidence="7">
    <location>
        <begin position="233"/>
        <end position="256"/>
    </location>
</feature>
<reference evidence="8 9" key="1">
    <citation type="submission" date="2016-10" db="EMBL/GenBank/DDBJ databases">
        <authorList>
            <person name="de Groot N.N."/>
        </authorList>
    </citation>
    <scope>NUCLEOTIDE SEQUENCE [LARGE SCALE GENOMIC DNA]</scope>
    <source>
        <strain evidence="8 9">DSM 17890</strain>
    </source>
</reference>
<feature type="transmembrane region" description="Helical" evidence="7">
    <location>
        <begin position="262"/>
        <end position="288"/>
    </location>
</feature>
<dbReference type="Proteomes" id="UP000199118">
    <property type="component" value="Unassembled WGS sequence"/>
</dbReference>